<proteinExistence type="predicted"/>
<dbReference type="InterPro" id="IPR051043">
    <property type="entry name" value="Sulfatase_Mod_Factor_Kinase"/>
</dbReference>
<dbReference type="SUPFAM" id="SSF56436">
    <property type="entry name" value="C-type lectin-like"/>
    <property type="match status" value="1"/>
</dbReference>
<dbReference type="Proteomes" id="UP000075359">
    <property type="component" value="Unassembled WGS sequence"/>
</dbReference>
<sequence length="705" mass="81678">MELMIQMPTLTGHDSELKRSEIKAYFQNCFKRYESLFNTIGQEEAYYLKADPLRHPIIFYYGHTATFFINKLKLAKIIDRRIDAELESIFAVGVDEMSWDDLNEKHYNWPILTHTQQYREKVYDLVSGLIDTLPLSLPITQDSPWWVILMGIEHENIHLETSSVLIRQLPIELVQEDGAWPLCEEVGEAPQNTLQDVPARRVMLGKAKDDSYFGWDNEYGHHQAEIPAFSVSKYLVSHAEYLSFVKAGGYENDRFWSDEGVAWKQYTKVHYPRFWIEDRKQPNGYRLRTLSSEIPLPMNWPVEVNCLEAEAFCRWLGEEEGKTITLPTEDEYSALRAFSGIPKYAQCSTKGLAPGNIDLRDAASSVPVNRYEHNGFYDVIGNVWQWSRTPIYPFEGFEVHPVYDDFTVPTFDGKHNLIKGGSWISCGNLAHEKSRYAFRRHFYQHAGFRYVESSYEEKVTTNPYTTDSIISQYCHFGWGENALGVENYPARCASLALEYMQERPRRKAFDIGCAIGRSSFELARGFDEVIGVDFSARFIQEAERLKESGVLRYVMPTEGELEAFHEVRLEDHSLQEEADKVTFWQADACNLKPIFTGFDLIFAGNLIDRLYDPWKFLDSLAERLHSGGLLILTSPYTWQEESTPKEKWIGGYKKDGESVTTLEGLHEILDDDFRLIDRRDVPFVIQETARKHQHTIAEMSVWERK</sequence>
<dbReference type="InterPro" id="IPR025714">
    <property type="entry name" value="Methyltranfer_dom"/>
</dbReference>
<dbReference type="Pfam" id="PF13847">
    <property type="entry name" value="Methyltransf_31"/>
    <property type="match status" value="1"/>
</dbReference>
<keyword evidence="4" id="KW-1185">Reference proteome</keyword>
<dbReference type="InterPro" id="IPR029063">
    <property type="entry name" value="SAM-dependent_MTases_sf"/>
</dbReference>
<dbReference type="PANTHER" id="PTHR23150">
    <property type="entry name" value="SULFATASE MODIFYING FACTOR 1, 2"/>
    <property type="match status" value="1"/>
</dbReference>
<organism evidence="3 4">
    <name type="scientific">Sulfurovum riftiae</name>
    <dbReference type="NCBI Taxonomy" id="1630136"/>
    <lineage>
        <taxon>Bacteria</taxon>
        <taxon>Pseudomonadati</taxon>
        <taxon>Campylobacterota</taxon>
        <taxon>Epsilonproteobacteria</taxon>
        <taxon>Campylobacterales</taxon>
        <taxon>Sulfurovaceae</taxon>
        <taxon>Sulfurovum</taxon>
    </lineage>
</organism>
<dbReference type="STRING" id="1630136.AS592_03835"/>
<comment type="caution">
    <text evidence="3">The sequence shown here is derived from an EMBL/GenBank/DDBJ whole genome shotgun (WGS) entry which is preliminary data.</text>
</comment>
<feature type="domain" description="Sulfatase-modifying factor enzyme-like" evidence="1">
    <location>
        <begin position="204"/>
        <end position="451"/>
    </location>
</feature>
<feature type="domain" description="Methyltransferase" evidence="2">
    <location>
        <begin position="508"/>
        <end position="643"/>
    </location>
</feature>
<dbReference type="InterPro" id="IPR016187">
    <property type="entry name" value="CTDL_fold"/>
</dbReference>
<protein>
    <submittedName>
        <fullName evidence="3">SAM-dependent methyltransferase</fullName>
    </submittedName>
</protein>
<dbReference type="NCBIfam" id="TIGR04344">
    <property type="entry name" value="ovoA_Nterm"/>
    <property type="match status" value="1"/>
</dbReference>
<dbReference type="SUPFAM" id="SSF53335">
    <property type="entry name" value="S-adenosyl-L-methionine-dependent methyltransferases"/>
    <property type="match status" value="1"/>
</dbReference>
<dbReference type="Pfam" id="PF03781">
    <property type="entry name" value="FGE-sulfatase"/>
    <property type="match status" value="1"/>
</dbReference>
<keyword evidence="3" id="KW-0808">Transferase</keyword>
<dbReference type="GO" id="GO:0032259">
    <property type="term" value="P:methylation"/>
    <property type="evidence" value="ECO:0007669"/>
    <property type="project" value="UniProtKB-KW"/>
</dbReference>
<dbReference type="Gene3D" id="3.40.50.150">
    <property type="entry name" value="Vaccinia Virus protein VP39"/>
    <property type="match status" value="1"/>
</dbReference>
<dbReference type="RefSeq" id="WP_067329405.1">
    <property type="nucleotide sequence ID" value="NZ_LNKT01000005.1"/>
</dbReference>
<dbReference type="GO" id="GO:0008168">
    <property type="term" value="F:methyltransferase activity"/>
    <property type="evidence" value="ECO:0007669"/>
    <property type="project" value="UniProtKB-KW"/>
</dbReference>
<dbReference type="GO" id="GO:0120147">
    <property type="term" value="F:formylglycine-generating oxidase activity"/>
    <property type="evidence" value="ECO:0007669"/>
    <property type="project" value="TreeGrafter"/>
</dbReference>
<keyword evidence="3" id="KW-0489">Methyltransferase</keyword>
<dbReference type="FunFam" id="3.90.1580.10:FF:000006">
    <property type="entry name" value="Generic methyltransferase, putative"/>
    <property type="match status" value="1"/>
</dbReference>
<dbReference type="InterPro" id="IPR027625">
    <property type="entry name" value="OvoA_Cterm"/>
</dbReference>
<gene>
    <name evidence="3" type="ORF">AS592_03835</name>
</gene>
<evidence type="ECO:0000259" key="2">
    <source>
        <dbReference type="Pfam" id="PF13847"/>
    </source>
</evidence>
<dbReference type="InterPro" id="IPR042095">
    <property type="entry name" value="SUMF_sf"/>
</dbReference>
<reference evidence="3 4" key="1">
    <citation type="submission" date="2015-11" db="EMBL/GenBank/DDBJ databases">
        <title>Draft genome of Sulfurovum riftiae 1812E, a member of the Epsilonproteobacteria isolated from the tube of the deep-sea hydrothermal vent tubewom Riftia pachyptila.</title>
        <authorList>
            <person name="Vetriani C."/>
            <person name="Giovannelli D."/>
        </authorList>
    </citation>
    <scope>NUCLEOTIDE SEQUENCE [LARGE SCALE GENOMIC DNA]</scope>
    <source>
        <strain evidence="3 4">1812E</strain>
    </source>
</reference>
<dbReference type="PANTHER" id="PTHR23150:SF26">
    <property type="entry name" value="GENERIC METHYLTRANSFERASE"/>
    <property type="match status" value="1"/>
</dbReference>
<dbReference type="InterPro" id="IPR005532">
    <property type="entry name" value="SUMF_dom"/>
</dbReference>
<dbReference type="EMBL" id="LNKT01000005">
    <property type="protein sequence ID" value="KYJ87104.1"/>
    <property type="molecule type" value="Genomic_DNA"/>
</dbReference>
<evidence type="ECO:0000313" key="3">
    <source>
        <dbReference type="EMBL" id="KYJ87104.1"/>
    </source>
</evidence>
<dbReference type="OrthoDB" id="9768004at2"/>
<evidence type="ECO:0000259" key="1">
    <source>
        <dbReference type="Pfam" id="PF03781"/>
    </source>
</evidence>
<dbReference type="CDD" id="cd02440">
    <property type="entry name" value="AdoMet_MTases"/>
    <property type="match status" value="1"/>
</dbReference>
<dbReference type="InterPro" id="IPR027577">
    <property type="entry name" value="OvoA_Nterm"/>
</dbReference>
<accession>A0A151CI39</accession>
<dbReference type="NCBIfam" id="TIGR04345">
    <property type="entry name" value="ovoA_Cterm"/>
    <property type="match status" value="1"/>
</dbReference>
<evidence type="ECO:0000313" key="4">
    <source>
        <dbReference type="Proteomes" id="UP000075359"/>
    </source>
</evidence>
<dbReference type="Gene3D" id="3.90.1580.10">
    <property type="entry name" value="paralog of FGE (formylglycine-generating enzyme)"/>
    <property type="match status" value="1"/>
</dbReference>
<dbReference type="AlphaFoldDB" id="A0A151CI39"/>
<name>A0A151CI39_9BACT</name>